<name>A0A0K6HVY6_9BURK</name>
<accession>A0A0K6HVY6</accession>
<dbReference type="InterPro" id="IPR040442">
    <property type="entry name" value="Pyrv_kinase-like_dom_sf"/>
</dbReference>
<dbReference type="GO" id="GO:0016301">
    <property type="term" value="F:kinase activity"/>
    <property type="evidence" value="ECO:0007669"/>
    <property type="project" value="UniProtKB-KW"/>
</dbReference>
<evidence type="ECO:0000256" key="1">
    <source>
        <dbReference type="ARBA" id="ARBA00004997"/>
    </source>
</evidence>
<gene>
    <name evidence="14" type="ORF">Ga0061069_102281</name>
</gene>
<keyword evidence="8" id="KW-0067">ATP-binding</keyword>
<keyword evidence="9" id="KW-0460">Magnesium</keyword>
<proteinExistence type="inferred from homology"/>
<dbReference type="UniPathway" id="UPA00109">
    <property type="reaction ID" value="UER00188"/>
</dbReference>
<keyword evidence="4" id="KW-0808">Transferase</keyword>
<evidence type="ECO:0000256" key="4">
    <source>
        <dbReference type="ARBA" id="ARBA00022679"/>
    </source>
</evidence>
<evidence type="ECO:0000256" key="3">
    <source>
        <dbReference type="ARBA" id="ARBA00012142"/>
    </source>
</evidence>
<comment type="similarity">
    <text evidence="2">Belongs to the pyruvate kinase family.</text>
</comment>
<evidence type="ECO:0000259" key="13">
    <source>
        <dbReference type="Pfam" id="PF00224"/>
    </source>
</evidence>
<keyword evidence="7 14" id="KW-0418">Kinase</keyword>
<dbReference type="InterPro" id="IPR015793">
    <property type="entry name" value="Pyrv_Knase_brl"/>
</dbReference>
<dbReference type="GO" id="GO:0030955">
    <property type="term" value="F:potassium ion binding"/>
    <property type="evidence" value="ECO:0007669"/>
    <property type="project" value="InterPro"/>
</dbReference>
<keyword evidence="6" id="KW-0547">Nucleotide-binding</keyword>
<sequence length="637" mass="68724">MNAFTRGAEELLQQVLHLRDAALAAEQAQAERLAAFPEARRISARNLLHYLAVRRVDLRPLQMRLAQLGLSSLGYLEPHVLASLQAVATRLAEMVGHTPASPPASCCTFATGARLLQDNATALLNPPRDKRDVRIMVTLDSHDTDSQQLGELVAAGMDIARINCAHDDAPTWRRMAALVRAAPPTPVGPALVQIDLAGPKSRTGSVTPQGRVLHLRPQRDLRGQTLAPALLDLWCGDGPVPTRHTTAPVLCAADAQPALAAVFPDPLTLHFTDTRGRARHARLMARDGALLRFAFDRAAYIEEGLPFSLCDEQGGALCVARFAGVPEVAGVLHLRVGDPLLLTRDDLPGSPGERDEQGRWLTPPQIHCTLEAAFDAAQPGQSVWLDDGRIGAIIESRSAQTLQLRVTYAAPQGSKLRAEKGINFPDTSFDVPALTAKDLDDLSAMASQVDLVALSFLRGPQDVQALREHLARNGREDVGIVLKIENQQAFAQLPAILLEALAHPKVGVMVARGDLAVEMGFERLSEVQQEIIWLCEAAHLPVIWATQILDTLARSGLPSRPEVTDAAMSTQAECAMLNKGPYIADAVRFLCGVLERMEGHYAKRMALRRPLSIAQPGLLEPPATAAPASPKNSEPGP</sequence>
<evidence type="ECO:0000313" key="15">
    <source>
        <dbReference type="Proteomes" id="UP000183649"/>
    </source>
</evidence>
<evidence type="ECO:0000256" key="8">
    <source>
        <dbReference type="ARBA" id="ARBA00022840"/>
    </source>
</evidence>
<organism evidence="14 15">
    <name type="scientific">Thiomonas bhubaneswarensis</name>
    <dbReference type="NCBI Taxonomy" id="339866"/>
    <lineage>
        <taxon>Bacteria</taxon>
        <taxon>Pseudomonadati</taxon>
        <taxon>Pseudomonadota</taxon>
        <taxon>Betaproteobacteria</taxon>
        <taxon>Burkholderiales</taxon>
        <taxon>Thiomonas</taxon>
    </lineage>
</organism>
<dbReference type="EC" id="2.7.1.40" evidence="3"/>
<feature type="region of interest" description="Disordered" evidence="12">
    <location>
        <begin position="617"/>
        <end position="637"/>
    </location>
</feature>
<dbReference type="Gene3D" id="3.20.20.60">
    <property type="entry name" value="Phosphoenolpyruvate-binding domains"/>
    <property type="match status" value="2"/>
</dbReference>
<dbReference type="STRING" id="339866.GCA_001418255_00805"/>
<keyword evidence="11 14" id="KW-0670">Pyruvate</keyword>
<keyword evidence="5" id="KW-0479">Metal-binding</keyword>
<dbReference type="SUPFAM" id="SSF50800">
    <property type="entry name" value="PK beta-barrel domain-like"/>
    <property type="match status" value="1"/>
</dbReference>
<protein>
    <recommendedName>
        <fullName evidence="3">pyruvate kinase</fullName>
        <ecNumber evidence="3">2.7.1.40</ecNumber>
    </recommendedName>
</protein>
<comment type="pathway">
    <text evidence="1">Carbohydrate degradation; glycolysis; pyruvate from D-glyceraldehyde 3-phosphate: step 5/5.</text>
</comment>
<dbReference type="EMBL" id="CYHF01000002">
    <property type="protein sequence ID" value="CUA94958.1"/>
    <property type="molecule type" value="Genomic_DNA"/>
</dbReference>
<evidence type="ECO:0000256" key="6">
    <source>
        <dbReference type="ARBA" id="ARBA00022741"/>
    </source>
</evidence>
<evidence type="ECO:0000256" key="5">
    <source>
        <dbReference type="ARBA" id="ARBA00022723"/>
    </source>
</evidence>
<evidence type="ECO:0000256" key="12">
    <source>
        <dbReference type="SAM" id="MobiDB-lite"/>
    </source>
</evidence>
<dbReference type="OrthoDB" id="9812123at2"/>
<evidence type="ECO:0000256" key="11">
    <source>
        <dbReference type="ARBA" id="ARBA00023317"/>
    </source>
</evidence>
<dbReference type="InterPro" id="IPR001697">
    <property type="entry name" value="Pyr_Knase"/>
</dbReference>
<evidence type="ECO:0000313" key="14">
    <source>
        <dbReference type="EMBL" id="CUA94958.1"/>
    </source>
</evidence>
<dbReference type="RefSeq" id="WP_072242964.1">
    <property type="nucleotide sequence ID" value="NZ_CYHF01000002.1"/>
</dbReference>
<dbReference type="AlphaFoldDB" id="A0A0K6HVY6"/>
<dbReference type="GO" id="GO:0005524">
    <property type="term" value="F:ATP binding"/>
    <property type="evidence" value="ECO:0007669"/>
    <property type="project" value="UniProtKB-KW"/>
</dbReference>
<evidence type="ECO:0000256" key="2">
    <source>
        <dbReference type="ARBA" id="ARBA00008663"/>
    </source>
</evidence>
<dbReference type="NCBIfam" id="NF011314">
    <property type="entry name" value="PRK14725.1"/>
    <property type="match status" value="1"/>
</dbReference>
<evidence type="ECO:0000256" key="9">
    <source>
        <dbReference type="ARBA" id="ARBA00022842"/>
    </source>
</evidence>
<dbReference type="InterPro" id="IPR011037">
    <property type="entry name" value="Pyrv_Knase-like_insert_dom_sf"/>
</dbReference>
<dbReference type="InterPro" id="IPR015813">
    <property type="entry name" value="Pyrv/PenolPyrv_kinase-like_dom"/>
</dbReference>
<evidence type="ECO:0000256" key="7">
    <source>
        <dbReference type="ARBA" id="ARBA00022777"/>
    </source>
</evidence>
<dbReference type="GO" id="GO:0000287">
    <property type="term" value="F:magnesium ion binding"/>
    <property type="evidence" value="ECO:0007669"/>
    <property type="project" value="InterPro"/>
</dbReference>
<dbReference type="Pfam" id="PF00224">
    <property type="entry name" value="PK"/>
    <property type="match status" value="1"/>
</dbReference>
<evidence type="ECO:0000256" key="10">
    <source>
        <dbReference type="ARBA" id="ARBA00023152"/>
    </source>
</evidence>
<dbReference type="GO" id="GO:0004743">
    <property type="term" value="F:pyruvate kinase activity"/>
    <property type="evidence" value="ECO:0007669"/>
    <property type="project" value="UniProtKB-EC"/>
</dbReference>
<dbReference type="PANTHER" id="PTHR11817">
    <property type="entry name" value="PYRUVATE KINASE"/>
    <property type="match status" value="1"/>
</dbReference>
<keyword evidence="15" id="KW-1185">Reference proteome</keyword>
<keyword evidence="10" id="KW-0324">Glycolysis</keyword>
<dbReference type="Proteomes" id="UP000183649">
    <property type="component" value="Unassembled WGS sequence"/>
</dbReference>
<reference evidence="15" key="1">
    <citation type="submission" date="2015-08" db="EMBL/GenBank/DDBJ databases">
        <authorList>
            <person name="Varghese N."/>
        </authorList>
    </citation>
    <scope>NUCLEOTIDE SEQUENCE [LARGE SCALE GENOMIC DNA]</scope>
    <source>
        <strain evidence="15">DSM 18181</strain>
    </source>
</reference>
<feature type="domain" description="Pyruvate kinase barrel" evidence="13">
    <location>
        <begin position="365"/>
        <end position="578"/>
    </location>
</feature>
<dbReference type="SUPFAM" id="SSF51621">
    <property type="entry name" value="Phosphoenolpyruvate/pyruvate domain"/>
    <property type="match status" value="1"/>
</dbReference>